<dbReference type="PANTHER" id="PTHR44688:SF16">
    <property type="entry name" value="DNA-BINDING TRANSCRIPTIONAL ACTIVATOR DEVR_DOSR"/>
    <property type="match status" value="1"/>
</dbReference>
<reference evidence="5 6" key="1">
    <citation type="journal article" date="2011" name="Stand. Genomic Sci.">
        <title>Complete genome sequence of the filamentous gliding predatory bacterium Herpetosiphon aurantiacus type strain (114-95(T)).</title>
        <authorList>
            <person name="Kiss H."/>
            <person name="Nett M."/>
            <person name="Domin N."/>
            <person name="Martin K."/>
            <person name="Maresca J.A."/>
            <person name="Copeland A."/>
            <person name="Lapidus A."/>
            <person name="Lucas S."/>
            <person name="Berry K.W."/>
            <person name="Glavina Del Rio T."/>
            <person name="Dalin E."/>
            <person name="Tice H."/>
            <person name="Pitluck S."/>
            <person name="Richardson P."/>
            <person name="Bruce D."/>
            <person name="Goodwin L."/>
            <person name="Han C."/>
            <person name="Detter J.C."/>
            <person name="Schmutz J."/>
            <person name="Brettin T."/>
            <person name="Land M."/>
            <person name="Hauser L."/>
            <person name="Kyrpides N.C."/>
            <person name="Ivanova N."/>
            <person name="Goker M."/>
            <person name="Woyke T."/>
            <person name="Klenk H.P."/>
            <person name="Bryant D.A."/>
        </authorList>
    </citation>
    <scope>NUCLEOTIDE SEQUENCE [LARGE SCALE GENOMIC DNA]</scope>
    <source>
        <strain evidence="6">ATCC 23779 / DSM 785 / 114-95</strain>
    </source>
</reference>
<evidence type="ECO:0000313" key="6">
    <source>
        <dbReference type="Proteomes" id="UP000000787"/>
    </source>
</evidence>
<dbReference type="Pfam" id="PF00196">
    <property type="entry name" value="GerE"/>
    <property type="match status" value="1"/>
</dbReference>
<dbReference type="InterPro" id="IPR036388">
    <property type="entry name" value="WH-like_DNA-bd_sf"/>
</dbReference>
<dbReference type="BioCyc" id="HAUR316274:GHYA-2796-MONOMER"/>
<evidence type="ECO:0000313" key="5">
    <source>
        <dbReference type="EMBL" id="ABX05403.1"/>
    </source>
</evidence>
<evidence type="ECO:0000256" key="3">
    <source>
        <dbReference type="ARBA" id="ARBA00023163"/>
    </source>
</evidence>
<evidence type="ECO:0000256" key="1">
    <source>
        <dbReference type="ARBA" id="ARBA00023015"/>
    </source>
</evidence>
<dbReference type="PRINTS" id="PR00038">
    <property type="entry name" value="HTHLUXR"/>
</dbReference>
<protein>
    <submittedName>
        <fullName evidence="5">Transcriptional regulator, LuxR family</fullName>
    </submittedName>
</protein>
<dbReference type="GO" id="GO:0003677">
    <property type="term" value="F:DNA binding"/>
    <property type="evidence" value="ECO:0007669"/>
    <property type="project" value="UniProtKB-KW"/>
</dbReference>
<dbReference type="eggNOG" id="COG2197">
    <property type="taxonomic scope" value="Bacteria"/>
</dbReference>
<dbReference type="HOGENOM" id="CLU_2633249_0_0_0"/>
<dbReference type="SMART" id="SM00421">
    <property type="entry name" value="HTH_LUXR"/>
    <property type="match status" value="1"/>
</dbReference>
<dbReference type="AlphaFoldDB" id="A9B1W1"/>
<dbReference type="STRING" id="316274.Haur_2765"/>
<keyword evidence="2" id="KW-0238">DNA-binding</keyword>
<dbReference type="CDD" id="cd06170">
    <property type="entry name" value="LuxR_C_like"/>
    <property type="match status" value="1"/>
</dbReference>
<proteinExistence type="predicted"/>
<keyword evidence="6" id="KW-1185">Reference proteome</keyword>
<dbReference type="KEGG" id="hau:Haur_2765"/>
<keyword evidence="3" id="KW-0804">Transcription</keyword>
<dbReference type="InterPro" id="IPR000792">
    <property type="entry name" value="Tscrpt_reg_LuxR_C"/>
</dbReference>
<dbReference type="PANTHER" id="PTHR44688">
    <property type="entry name" value="DNA-BINDING TRANSCRIPTIONAL ACTIVATOR DEVR_DOSR"/>
    <property type="match status" value="1"/>
</dbReference>
<dbReference type="SUPFAM" id="SSF46894">
    <property type="entry name" value="C-terminal effector domain of the bipartite response regulators"/>
    <property type="match status" value="1"/>
</dbReference>
<feature type="domain" description="HTH luxR-type" evidence="4">
    <location>
        <begin position="1"/>
        <end position="66"/>
    </location>
</feature>
<dbReference type="Gene3D" id="1.10.10.10">
    <property type="entry name" value="Winged helix-like DNA-binding domain superfamily/Winged helix DNA-binding domain"/>
    <property type="match status" value="1"/>
</dbReference>
<dbReference type="PROSITE" id="PS50043">
    <property type="entry name" value="HTH_LUXR_2"/>
    <property type="match status" value="1"/>
</dbReference>
<accession>A9B1W1</accession>
<sequence length="77" mass="8928">MPRHGDQPTTRELEIAELSINGYSCDEIALQLSLSPATIRTYLRNIYAKMDVSNIRALTVKLYKLERRSEFTWKVPD</sequence>
<keyword evidence="1" id="KW-0805">Transcription regulation</keyword>
<dbReference type="InterPro" id="IPR016032">
    <property type="entry name" value="Sig_transdc_resp-reg_C-effctor"/>
</dbReference>
<organism evidence="5 6">
    <name type="scientific">Herpetosiphon aurantiacus (strain ATCC 23779 / DSM 785 / 114-95)</name>
    <dbReference type="NCBI Taxonomy" id="316274"/>
    <lineage>
        <taxon>Bacteria</taxon>
        <taxon>Bacillati</taxon>
        <taxon>Chloroflexota</taxon>
        <taxon>Chloroflexia</taxon>
        <taxon>Herpetosiphonales</taxon>
        <taxon>Herpetosiphonaceae</taxon>
        <taxon>Herpetosiphon</taxon>
    </lineage>
</organism>
<evidence type="ECO:0000256" key="2">
    <source>
        <dbReference type="ARBA" id="ARBA00023125"/>
    </source>
</evidence>
<dbReference type="InParanoid" id="A9B1W1"/>
<dbReference type="EMBL" id="CP000875">
    <property type="protein sequence ID" value="ABX05403.1"/>
    <property type="molecule type" value="Genomic_DNA"/>
</dbReference>
<name>A9B1W1_HERA2</name>
<dbReference type="GO" id="GO:0006355">
    <property type="term" value="P:regulation of DNA-templated transcription"/>
    <property type="evidence" value="ECO:0007669"/>
    <property type="project" value="InterPro"/>
</dbReference>
<dbReference type="Proteomes" id="UP000000787">
    <property type="component" value="Chromosome"/>
</dbReference>
<gene>
    <name evidence="5" type="ordered locus">Haur_2765</name>
</gene>
<evidence type="ECO:0000259" key="4">
    <source>
        <dbReference type="PROSITE" id="PS50043"/>
    </source>
</evidence>